<dbReference type="Proteomes" id="UP000190389">
    <property type="component" value="Unassembled WGS sequence"/>
</dbReference>
<dbReference type="OrthoDB" id="401314at2"/>
<protein>
    <submittedName>
        <fullName evidence="2">Uncharacterized protein</fullName>
    </submittedName>
</protein>
<sequence length="155" mass="17783">MREILEFLNKKVQKDKKKLKLYKLLDDMFSLLIAILNISAIVLASIALSILSKEKPNNVQNTGLNSYWNIVILATFIILSFFLNLFIAVYRYNTHSTLYKKIYNTISYLQIKYNAGQISSETMEQILDALWKQATTRKKIVIGAVLKSELTNSGK</sequence>
<dbReference type="RefSeq" id="WP_078747333.1">
    <property type="nucleotide sequence ID" value="NZ_CP137850.1"/>
</dbReference>
<gene>
    <name evidence="2" type="ORF">SAMN02745154_00621</name>
</gene>
<keyword evidence="3" id="KW-1185">Reference proteome</keyword>
<evidence type="ECO:0000313" key="3">
    <source>
        <dbReference type="Proteomes" id="UP000190389"/>
    </source>
</evidence>
<evidence type="ECO:0000256" key="1">
    <source>
        <dbReference type="SAM" id="Phobius"/>
    </source>
</evidence>
<accession>A0A1T4M412</accession>
<keyword evidence="1" id="KW-0472">Membrane</keyword>
<feature type="transmembrane region" description="Helical" evidence="1">
    <location>
        <begin position="67"/>
        <end position="90"/>
    </location>
</feature>
<dbReference type="AlphaFoldDB" id="A0A1T4M412"/>
<keyword evidence="1" id="KW-1133">Transmembrane helix</keyword>
<dbReference type="EMBL" id="FUXF01000028">
    <property type="protein sequence ID" value="SJZ61693.1"/>
    <property type="molecule type" value="Genomic_DNA"/>
</dbReference>
<keyword evidence="1" id="KW-0812">Transmembrane</keyword>
<feature type="transmembrane region" description="Helical" evidence="1">
    <location>
        <begin position="21"/>
        <end position="47"/>
    </location>
</feature>
<proteinExistence type="predicted"/>
<reference evidence="3" key="1">
    <citation type="submission" date="2017-02" db="EMBL/GenBank/DDBJ databases">
        <authorList>
            <person name="Varghese N."/>
            <person name="Submissions S."/>
        </authorList>
    </citation>
    <scope>NUCLEOTIDE SEQUENCE [LARGE SCALE GENOMIC DNA]</scope>
    <source>
        <strain evidence="3">ATCC 27862</strain>
    </source>
</reference>
<organism evidence="2 3">
    <name type="scientific">Mycoplasmopsis verecunda</name>
    <dbReference type="NCBI Taxonomy" id="171291"/>
    <lineage>
        <taxon>Bacteria</taxon>
        <taxon>Bacillati</taxon>
        <taxon>Mycoplasmatota</taxon>
        <taxon>Mycoplasmoidales</taxon>
        <taxon>Metamycoplasmataceae</taxon>
        <taxon>Mycoplasmopsis</taxon>
    </lineage>
</organism>
<name>A0A1T4M412_9BACT</name>
<dbReference type="STRING" id="171291.SAMN02745154_00621"/>
<evidence type="ECO:0000313" key="2">
    <source>
        <dbReference type="EMBL" id="SJZ61693.1"/>
    </source>
</evidence>